<organism evidence="1 2">
    <name type="scientific">Trifolium medium</name>
    <dbReference type="NCBI Taxonomy" id="97028"/>
    <lineage>
        <taxon>Eukaryota</taxon>
        <taxon>Viridiplantae</taxon>
        <taxon>Streptophyta</taxon>
        <taxon>Embryophyta</taxon>
        <taxon>Tracheophyta</taxon>
        <taxon>Spermatophyta</taxon>
        <taxon>Magnoliopsida</taxon>
        <taxon>eudicotyledons</taxon>
        <taxon>Gunneridae</taxon>
        <taxon>Pentapetalae</taxon>
        <taxon>rosids</taxon>
        <taxon>fabids</taxon>
        <taxon>Fabales</taxon>
        <taxon>Fabaceae</taxon>
        <taxon>Papilionoideae</taxon>
        <taxon>50 kb inversion clade</taxon>
        <taxon>NPAAA clade</taxon>
        <taxon>Hologalegina</taxon>
        <taxon>IRL clade</taxon>
        <taxon>Trifolieae</taxon>
        <taxon>Trifolium</taxon>
    </lineage>
</organism>
<accession>A0A392REH9</accession>
<feature type="non-terminal residue" evidence="1">
    <location>
        <position position="1"/>
    </location>
</feature>
<evidence type="ECO:0000313" key="1">
    <source>
        <dbReference type="EMBL" id="MCI33995.1"/>
    </source>
</evidence>
<dbReference type="AlphaFoldDB" id="A0A392REH9"/>
<evidence type="ECO:0000313" key="2">
    <source>
        <dbReference type="Proteomes" id="UP000265520"/>
    </source>
</evidence>
<dbReference type="Proteomes" id="UP000265520">
    <property type="component" value="Unassembled WGS sequence"/>
</dbReference>
<proteinExistence type="predicted"/>
<reference evidence="1 2" key="1">
    <citation type="journal article" date="2018" name="Front. Plant Sci.">
        <title>Red Clover (Trifolium pratense) and Zigzag Clover (T. medium) - A Picture of Genomic Similarities and Differences.</title>
        <authorList>
            <person name="Dluhosova J."/>
            <person name="Istvanek J."/>
            <person name="Nedelnik J."/>
            <person name="Repkova J."/>
        </authorList>
    </citation>
    <scope>NUCLEOTIDE SEQUENCE [LARGE SCALE GENOMIC DNA]</scope>
    <source>
        <strain evidence="2">cv. 10/8</strain>
        <tissue evidence="1">Leaf</tissue>
    </source>
</reference>
<comment type="caution">
    <text evidence="1">The sequence shown here is derived from an EMBL/GenBank/DDBJ whole genome shotgun (WGS) entry which is preliminary data.</text>
</comment>
<dbReference type="EMBL" id="LXQA010209227">
    <property type="protein sequence ID" value="MCI33995.1"/>
    <property type="molecule type" value="Genomic_DNA"/>
</dbReference>
<name>A0A392REH9_9FABA</name>
<sequence>AKQGEVELRRVGVKISGDNLAFCHLRAAQGNWRVAPFRWQAAYSLSGTCALRRAYGTARSISFWENQGIVRRE</sequence>
<protein>
    <submittedName>
        <fullName evidence="1">Uncharacterized protein</fullName>
    </submittedName>
</protein>
<keyword evidence="2" id="KW-1185">Reference proteome</keyword>